<dbReference type="Proteomes" id="UP000241436">
    <property type="component" value="Unassembled WGS sequence"/>
</dbReference>
<comment type="caution">
    <text evidence="2">The sequence shown here is derived from an EMBL/GenBank/DDBJ whole genome shotgun (WGS) entry which is preliminary data.</text>
</comment>
<reference evidence="2 3" key="1">
    <citation type="submission" date="2017-09" db="EMBL/GenBank/DDBJ databases">
        <title>Bloom of a denitrifying methanotroph, Candidatus Methylomirabilis limnetica, in a deep stratified lake.</title>
        <authorList>
            <person name="Graf J.S."/>
            <person name="Marchant H.K."/>
            <person name="Tienken D."/>
            <person name="Hach P.F."/>
            <person name="Brand A."/>
            <person name="Schubert C.J."/>
            <person name="Kuypers M.M."/>
            <person name="Milucka J."/>
        </authorList>
    </citation>
    <scope>NUCLEOTIDE SEQUENCE [LARGE SCALE GENOMIC DNA]</scope>
    <source>
        <strain evidence="2 3">Zug</strain>
    </source>
</reference>
<keyword evidence="3" id="KW-1185">Reference proteome</keyword>
<reference evidence="3" key="2">
    <citation type="journal article" date="2018" name="Environ. Microbiol.">
        <title>Bloom of a denitrifying methanotroph, 'Candidatus Methylomirabilis limnetica', in a deep stratified lake.</title>
        <authorList>
            <person name="Graf J.S."/>
            <person name="Mayr M.J."/>
            <person name="Marchant H.K."/>
            <person name="Tienken D."/>
            <person name="Hach P.F."/>
            <person name="Brand A."/>
            <person name="Schubert C.J."/>
            <person name="Kuypers M.M."/>
            <person name="Milucka J."/>
        </authorList>
    </citation>
    <scope>NUCLEOTIDE SEQUENCE [LARGE SCALE GENOMIC DNA]</scope>
    <source>
        <strain evidence="3">Zug</strain>
    </source>
</reference>
<organism evidence="2 3">
    <name type="scientific">Candidatus Methylomirabilis limnetica</name>
    <dbReference type="NCBI Taxonomy" id="2033718"/>
    <lineage>
        <taxon>Bacteria</taxon>
        <taxon>Candidatus Methylomirabilota</taxon>
        <taxon>Candidatus Methylomirabilia</taxon>
        <taxon>Candidatus Methylomirabilales</taxon>
        <taxon>Candidatus Methylomirabilaceae</taxon>
        <taxon>Candidatus Methylomirabilis</taxon>
    </lineage>
</organism>
<dbReference type="CDD" id="cd07983">
    <property type="entry name" value="LPLAT_DUF374-like"/>
    <property type="match status" value="1"/>
</dbReference>
<dbReference type="InterPro" id="IPR007172">
    <property type="entry name" value="DUF374"/>
</dbReference>
<proteinExistence type="predicted"/>
<name>A0A2T4TY00_9BACT</name>
<evidence type="ECO:0000313" key="3">
    <source>
        <dbReference type="Proteomes" id="UP000241436"/>
    </source>
</evidence>
<dbReference type="RefSeq" id="WP_107562117.1">
    <property type="nucleotide sequence ID" value="NZ_NVQC01000020.1"/>
</dbReference>
<sequence>MEKSPFSRAVAVLREGRFVLRIVPWLAARVMQCLFRLLRIVHVGRTYPESCWAKGERIIVVFWHGRLLMMPFVYPGKPGVLLVSQHRDGEYFSRIATLLGFEVIRGSATRGGMRALKQMIRAIKGRLNLVVTPDGPKGPRAKVRPGVIEVAKLTGAPIVPVSFSASRRRILQSWDAFLVPVPFSRAVYIWGEPMYVPPTATKDEVTKYQEALEERLDLLTMKADDYFRANL</sequence>
<protein>
    <recommendedName>
        <fullName evidence="1">DUF374 domain-containing protein</fullName>
    </recommendedName>
</protein>
<dbReference type="Pfam" id="PF04028">
    <property type="entry name" value="DUF374"/>
    <property type="match status" value="1"/>
</dbReference>
<dbReference type="OrthoDB" id="9810508at2"/>
<evidence type="ECO:0000259" key="1">
    <source>
        <dbReference type="Pfam" id="PF04028"/>
    </source>
</evidence>
<feature type="domain" description="DUF374" evidence="1">
    <location>
        <begin position="74"/>
        <end position="140"/>
    </location>
</feature>
<dbReference type="AlphaFoldDB" id="A0A2T4TY00"/>
<dbReference type="EMBL" id="NVQC01000020">
    <property type="protein sequence ID" value="PTL35995.1"/>
    <property type="molecule type" value="Genomic_DNA"/>
</dbReference>
<gene>
    <name evidence="2" type="ORF">CLG94_06785</name>
</gene>
<accession>A0A2T4TY00</accession>
<evidence type="ECO:0000313" key="2">
    <source>
        <dbReference type="EMBL" id="PTL35995.1"/>
    </source>
</evidence>